<protein>
    <submittedName>
        <fullName evidence="2">Uncharacterized protein</fullName>
    </submittedName>
</protein>
<accession>A0A3T0ID10</accession>
<proteinExistence type="predicted"/>
<name>A0A3T0ID10_9CAUD</name>
<organism evidence="2 3">
    <name type="scientific">Streptomyces phage Gilson</name>
    <dbReference type="NCBI Taxonomy" id="2488789"/>
    <lineage>
        <taxon>Viruses</taxon>
        <taxon>Duplodnaviria</taxon>
        <taxon>Heunggongvirae</taxon>
        <taxon>Uroviricota</taxon>
        <taxon>Caudoviricetes</taxon>
        <taxon>Stanwilliamsviridae</taxon>
        <taxon>Loccivirinae</taxon>
        <taxon>Gilsonvirus</taxon>
        <taxon>Gilsonvirus gilson</taxon>
    </lineage>
</organism>
<evidence type="ECO:0000313" key="3">
    <source>
        <dbReference type="Proteomes" id="UP000284334"/>
    </source>
</evidence>
<keyword evidence="3" id="KW-1185">Reference proteome</keyword>
<evidence type="ECO:0000256" key="1">
    <source>
        <dbReference type="SAM" id="MobiDB-lite"/>
    </source>
</evidence>
<reference evidence="2 3" key="1">
    <citation type="submission" date="2018-10" db="EMBL/GenBank/DDBJ databases">
        <authorList>
            <person name="Soria N.A."/>
            <person name="Batley M.G."/>
            <person name="Hanafy A."/>
            <person name="Singh N."/>
            <person name="Shaffer C.D."/>
            <person name="Weston-Hafer K.A."/>
            <person name="Russell D.A."/>
            <person name="Pope W.H."/>
            <person name="Jacobs-Sera D."/>
            <person name="Hendrix R.W."/>
            <person name="Hatfull G.F."/>
        </authorList>
    </citation>
    <scope>NUCLEOTIDE SEQUENCE [LARGE SCALE GENOMIC DNA]</scope>
</reference>
<dbReference type="KEGG" id="vg:55612942"/>
<dbReference type="GeneID" id="55612942"/>
<evidence type="ECO:0000313" key="2">
    <source>
        <dbReference type="EMBL" id="AZU97297.1"/>
    </source>
</evidence>
<gene>
    <name evidence="2" type="primary">252</name>
    <name evidence="2" type="ORF">SEA_GILSON_252</name>
</gene>
<dbReference type="Proteomes" id="UP000284334">
    <property type="component" value="Segment"/>
</dbReference>
<sequence>MPKRQMPKPRNPRMNKTMEYRKGSGDFPTMSKPRYSRKVKYIRKES</sequence>
<feature type="compositionally biased region" description="Basic residues" evidence="1">
    <location>
        <begin position="1"/>
        <end position="13"/>
    </location>
</feature>
<dbReference type="EMBL" id="MK061412">
    <property type="protein sequence ID" value="AZU97297.1"/>
    <property type="molecule type" value="Genomic_DNA"/>
</dbReference>
<dbReference type="RefSeq" id="YP_009842682.1">
    <property type="nucleotide sequence ID" value="NC_048742.1"/>
</dbReference>
<feature type="region of interest" description="Disordered" evidence="1">
    <location>
        <begin position="1"/>
        <end position="33"/>
    </location>
</feature>